<dbReference type="InterPro" id="IPR010126">
    <property type="entry name" value="Esterase_phb"/>
</dbReference>
<gene>
    <name evidence="10" type="ORF">QBC36DRAFT_356163</name>
</gene>
<accession>A0AAN6W3T6</accession>
<evidence type="ECO:0000256" key="5">
    <source>
        <dbReference type="ARBA" id="ARBA00022801"/>
    </source>
</evidence>
<dbReference type="EMBL" id="MU866259">
    <property type="protein sequence ID" value="KAK4174889.1"/>
    <property type="molecule type" value="Genomic_DNA"/>
</dbReference>
<evidence type="ECO:0000256" key="4">
    <source>
        <dbReference type="ARBA" id="ARBA00022729"/>
    </source>
</evidence>
<evidence type="ECO:0000313" key="11">
    <source>
        <dbReference type="Proteomes" id="UP001302321"/>
    </source>
</evidence>
<evidence type="ECO:0000256" key="2">
    <source>
        <dbReference type="ARBA" id="ARBA00022487"/>
    </source>
</evidence>
<feature type="signal peptide" evidence="9">
    <location>
        <begin position="1"/>
        <end position="18"/>
    </location>
</feature>
<dbReference type="Proteomes" id="UP001302321">
    <property type="component" value="Unassembled WGS sequence"/>
</dbReference>
<dbReference type="GO" id="GO:0000272">
    <property type="term" value="P:polysaccharide catabolic process"/>
    <property type="evidence" value="ECO:0007669"/>
    <property type="project" value="UniProtKB-KW"/>
</dbReference>
<name>A0AAN6W3T6_9PEZI</name>
<dbReference type="InterPro" id="IPR050955">
    <property type="entry name" value="Plant_Biomass_Hydrol_Est"/>
</dbReference>
<dbReference type="InterPro" id="IPR029058">
    <property type="entry name" value="AB_hydrolase_fold"/>
</dbReference>
<evidence type="ECO:0000256" key="8">
    <source>
        <dbReference type="ARBA" id="ARBA00023326"/>
    </source>
</evidence>
<proteinExistence type="predicted"/>
<dbReference type="AlphaFoldDB" id="A0AAN6W3T6"/>
<reference evidence="10" key="2">
    <citation type="submission" date="2023-05" db="EMBL/GenBank/DDBJ databases">
        <authorList>
            <consortium name="Lawrence Berkeley National Laboratory"/>
            <person name="Steindorff A."/>
            <person name="Hensen N."/>
            <person name="Bonometti L."/>
            <person name="Westerberg I."/>
            <person name="Brannstrom I.O."/>
            <person name="Guillou S."/>
            <person name="Cros-Aarteil S."/>
            <person name="Calhoun S."/>
            <person name="Haridas S."/>
            <person name="Kuo A."/>
            <person name="Mondo S."/>
            <person name="Pangilinan J."/>
            <person name="Riley R."/>
            <person name="Labutti K."/>
            <person name="Andreopoulos B."/>
            <person name="Lipzen A."/>
            <person name="Chen C."/>
            <person name="Yanf M."/>
            <person name="Daum C."/>
            <person name="Ng V."/>
            <person name="Clum A."/>
            <person name="Ohm R."/>
            <person name="Martin F."/>
            <person name="Silar P."/>
            <person name="Natvig D."/>
            <person name="Lalanne C."/>
            <person name="Gautier V."/>
            <person name="Ament-Velasquez S.L."/>
            <person name="Kruys A."/>
            <person name="Hutchinson M.I."/>
            <person name="Powell A.J."/>
            <person name="Barry K."/>
            <person name="Miller A.N."/>
            <person name="Grigoriev I.V."/>
            <person name="Debuchy R."/>
            <person name="Gladieux P."/>
            <person name="Thoren M.H."/>
            <person name="Johannesson H."/>
        </authorList>
    </citation>
    <scope>NUCLEOTIDE SEQUENCE</scope>
    <source>
        <strain evidence="10">CBS 892.96</strain>
    </source>
</reference>
<evidence type="ECO:0000256" key="9">
    <source>
        <dbReference type="SAM" id="SignalP"/>
    </source>
</evidence>
<keyword evidence="6" id="KW-0325">Glycoprotein</keyword>
<keyword evidence="2" id="KW-0719">Serine esterase</keyword>
<evidence type="ECO:0000256" key="6">
    <source>
        <dbReference type="ARBA" id="ARBA00023180"/>
    </source>
</evidence>
<keyword evidence="8" id="KW-0624">Polysaccharide degradation</keyword>
<dbReference type="GO" id="GO:0052689">
    <property type="term" value="F:carboxylic ester hydrolase activity"/>
    <property type="evidence" value="ECO:0007669"/>
    <property type="project" value="UniProtKB-KW"/>
</dbReference>
<evidence type="ECO:0000256" key="1">
    <source>
        <dbReference type="ARBA" id="ARBA00004613"/>
    </source>
</evidence>
<dbReference type="Gene3D" id="3.40.50.1820">
    <property type="entry name" value="alpha/beta hydrolase"/>
    <property type="match status" value="1"/>
</dbReference>
<protein>
    <submittedName>
        <fullName evidence="10">Family 1 putative carbohydrate esterase</fullName>
    </submittedName>
</protein>
<dbReference type="PANTHER" id="PTHR43037">
    <property type="entry name" value="UNNAMED PRODUCT-RELATED"/>
    <property type="match status" value="1"/>
</dbReference>
<keyword evidence="5" id="KW-0378">Hydrolase</keyword>
<evidence type="ECO:0000256" key="3">
    <source>
        <dbReference type="ARBA" id="ARBA00022525"/>
    </source>
</evidence>
<sequence length="321" mass="34111">MLFKSLVLLAGTAAVTHGAPSPSSANDIPRDVLTQIPSGSWGTNPTNLLLHLYAPSNLTARPSIILALHGCFGSGPSHAEMTQAFQTLSTPHNFLVLYPSSINDNNCWDVASPSSLTRDGGGDSTTLAAIVRWATTAFHADPKKVFITGSSSGCMMSNVMASTYPDLFSAVSCYSGVPAGCLAGSPGSSPISADQTCANGGIRKTGDEWAEVVRGMAPLPEGKGKGKGKGKSNRGWKYPKVQTWHGDNDFFVNYFHNFEEQLKQWGAIHEVEFTRNETNVPAAGYTKMVFGDGTKLVGYSASGVGHVVPQHEVVDLEWFGI</sequence>
<comment type="caution">
    <text evidence="10">The sequence shown here is derived from an EMBL/GenBank/DDBJ whole genome shotgun (WGS) entry which is preliminary data.</text>
</comment>
<keyword evidence="7" id="KW-0119">Carbohydrate metabolism</keyword>
<reference evidence="10" key="1">
    <citation type="journal article" date="2023" name="Mol. Phylogenet. Evol.">
        <title>Genome-scale phylogeny and comparative genomics of the fungal order Sordariales.</title>
        <authorList>
            <person name="Hensen N."/>
            <person name="Bonometti L."/>
            <person name="Westerberg I."/>
            <person name="Brannstrom I.O."/>
            <person name="Guillou S."/>
            <person name="Cros-Aarteil S."/>
            <person name="Calhoun S."/>
            <person name="Haridas S."/>
            <person name="Kuo A."/>
            <person name="Mondo S."/>
            <person name="Pangilinan J."/>
            <person name="Riley R."/>
            <person name="LaButti K."/>
            <person name="Andreopoulos B."/>
            <person name="Lipzen A."/>
            <person name="Chen C."/>
            <person name="Yan M."/>
            <person name="Daum C."/>
            <person name="Ng V."/>
            <person name="Clum A."/>
            <person name="Steindorff A."/>
            <person name="Ohm R.A."/>
            <person name="Martin F."/>
            <person name="Silar P."/>
            <person name="Natvig D.O."/>
            <person name="Lalanne C."/>
            <person name="Gautier V."/>
            <person name="Ament-Velasquez S.L."/>
            <person name="Kruys A."/>
            <person name="Hutchinson M.I."/>
            <person name="Powell A.J."/>
            <person name="Barry K."/>
            <person name="Miller A.N."/>
            <person name="Grigoriev I.V."/>
            <person name="Debuchy R."/>
            <person name="Gladieux P."/>
            <person name="Hiltunen Thoren M."/>
            <person name="Johannesson H."/>
        </authorList>
    </citation>
    <scope>NUCLEOTIDE SEQUENCE</scope>
    <source>
        <strain evidence="10">CBS 892.96</strain>
    </source>
</reference>
<organism evidence="10 11">
    <name type="scientific">Triangularia setosa</name>
    <dbReference type="NCBI Taxonomy" id="2587417"/>
    <lineage>
        <taxon>Eukaryota</taxon>
        <taxon>Fungi</taxon>
        <taxon>Dikarya</taxon>
        <taxon>Ascomycota</taxon>
        <taxon>Pezizomycotina</taxon>
        <taxon>Sordariomycetes</taxon>
        <taxon>Sordariomycetidae</taxon>
        <taxon>Sordariales</taxon>
        <taxon>Podosporaceae</taxon>
        <taxon>Triangularia</taxon>
    </lineage>
</organism>
<dbReference type="Pfam" id="PF10503">
    <property type="entry name" value="Esterase_PHB"/>
    <property type="match status" value="1"/>
</dbReference>
<dbReference type="SUPFAM" id="SSF53474">
    <property type="entry name" value="alpha/beta-Hydrolases"/>
    <property type="match status" value="2"/>
</dbReference>
<keyword evidence="4 9" id="KW-0732">Signal</keyword>
<feature type="chain" id="PRO_5042849447" evidence="9">
    <location>
        <begin position="19"/>
        <end position="321"/>
    </location>
</feature>
<dbReference type="GO" id="GO:0005576">
    <property type="term" value="C:extracellular region"/>
    <property type="evidence" value="ECO:0007669"/>
    <property type="project" value="UniProtKB-SubCell"/>
</dbReference>
<keyword evidence="3" id="KW-0964">Secreted</keyword>
<comment type="subcellular location">
    <subcellularLocation>
        <location evidence="1">Secreted</location>
    </subcellularLocation>
</comment>
<keyword evidence="11" id="KW-1185">Reference proteome</keyword>
<evidence type="ECO:0000256" key="7">
    <source>
        <dbReference type="ARBA" id="ARBA00023277"/>
    </source>
</evidence>
<dbReference type="PANTHER" id="PTHR43037:SF3">
    <property type="entry name" value="FERULOYL ESTERASE B"/>
    <property type="match status" value="1"/>
</dbReference>
<evidence type="ECO:0000313" key="10">
    <source>
        <dbReference type="EMBL" id="KAK4174889.1"/>
    </source>
</evidence>